<evidence type="ECO:0000313" key="10">
    <source>
        <dbReference type="EMBL" id="CAH1736831.1"/>
    </source>
</evidence>
<sequence>MKSTILLTVGIDSFYLIFFTYLFILICLTPGSDTLLPLIKISISVVYITGRLFIYCYLFDSIYIQRESVNFNIYCCNWTKMNLKFKKLLLLTMQMNDANRMGIKASPKKIINLQLFASIMSTSFNMVPVLLKIKNSEYYKSQ</sequence>
<evidence type="ECO:0000313" key="11">
    <source>
        <dbReference type="Proteomes" id="UP001154329"/>
    </source>
</evidence>
<evidence type="ECO:0000256" key="2">
    <source>
        <dbReference type="ARBA" id="ARBA00022606"/>
    </source>
</evidence>
<keyword evidence="7" id="KW-0675">Receptor</keyword>
<dbReference type="InterPro" id="IPR004117">
    <property type="entry name" value="7tm6_olfct_rcpt"/>
</dbReference>
<reference evidence="10" key="1">
    <citation type="submission" date="2022-02" db="EMBL/GenBank/DDBJ databases">
        <authorList>
            <person name="King R."/>
        </authorList>
    </citation>
    <scope>NUCLEOTIDE SEQUENCE</scope>
</reference>
<dbReference type="EMBL" id="OU899037">
    <property type="protein sequence ID" value="CAH1736831.1"/>
    <property type="molecule type" value="Genomic_DNA"/>
</dbReference>
<dbReference type="GO" id="GO:0007165">
    <property type="term" value="P:signal transduction"/>
    <property type="evidence" value="ECO:0007669"/>
    <property type="project" value="UniProtKB-KW"/>
</dbReference>
<evidence type="ECO:0000256" key="9">
    <source>
        <dbReference type="SAM" id="Phobius"/>
    </source>
</evidence>
<evidence type="ECO:0000256" key="4">
    <source>
        <dbReference type="ARBA" id="ARBA00022725"/>
    </source>
</evidence>
<dbReference type="Pfam" id="PF02949">
    <property type="entry name" value="7tm_6"/>
    <property type="match status" value="1"/>
</dbReference>
<evidence type="ECO:0000256" key="5">
    <source>
        <dbReference type="ARBA" id="ARBA00022989"/>
    </source>
</evidence>
<evidence type="ECO:0000256" key="3">
    <source>
        <dbReference type="ARBA" id="ARBA00022692"/>
    </source>
</evidence>
<keyword evidence="6 9" id="KW-0472">Membrane</keyword>
<proteinExistence type="predicted"/>
<evidence type="ECO:0000256" key="7">
    <source>
        <dbReference type="ARBA" id="ARBA00023170"/>
    </source>
</evidence>
<keyword evidence="2" id="KW-0716">Sensory transduction</keyword>
<keyword evidence="11" id="KW-1185">Reference proteome</keyword>
<dbReference type="GO" id="GO:0016020">
    <property type="term" value="C:membrane"/>
    <property type="evidence" value="ECO:0007669"/>
    <property type="project" value="UniProtKB-SubCell"/>
</dbReference>
<comment type="subcellular location">
    <subcellularLocation>
        <location evidence="1">Membrane</location>
        <topology evidence="1">Multi-pass membrane protein</topology>
    </subcellularLocation>
</comment>
<organism evidence="10 11">
    <name type="scientific">Aphis gossypii</name>
    <name type="common">Cotton aphid</name>
    <dbReference type="NCBI Taxonomy" id="80765"/>
    <lineage>
        <taxon>Eukaryota</taxon>
        <taxon>Metazoa</taxon>
        <taxon>Ecdysozoa</taxon>
        <taxon>Arthropoda</taxon>
        <taxon>Hexapoda</taxon>
        <taxon>Insecta</taxon>
        <taxon>Pterygota</taxon>
        <taxon>Neoptera</taxon>
        <taxon>Paraneoptera</taxon>
        <taxon>Hemiptera</taxon>
        <taxon>Sternorrhyncha</taxon>
        <taxon>Aphidomorpha</taxon>
        <taxon>Aphidoidea</taxon>
        <taxon>Aphididae</taxon>
        <taxon>Aphidini</taxon>
        <taxon>Aphis</taxon>
        <taxon>Aphis</taxon>
    </lineage>
</organism>
<feature type="transmembrane region" description="Helical" evidence="9">
    <location>
        <begin position="5"/>
        <end position="26"/>
    </location>
</feature>
<evidence type="ECO:0000256" key="6">
    <source>
        <dbReference type="ARBA" id="ARBA00023136"/>
    </source>
</evidence>
<protein>
    <submittedName>
        <fullName evidence="10">Uncharacterized protein</fullName>
    </submittedName>
</protein>
<evidence type="ECO:0000256" key="1">
    <source>
        <dbReference type="ARBA" id="ARBA00004141"/>
    </source>
</evidence>
<evidence type="ECO:0000256" key="8">
    <source>
        <dbReference type="ARBA" id="ARBA00023224"/>
    </source>
</evidence>
<keyword evidence="8" id="KW-0807">Transducer</keyword>
<dbReference type="GO" id="GO:0004984">
    <property type="term" value="F:olfactory receptor activity"/>
    <property type="evidence" value="ECO:0007669"/>
    <property type="project" value="InterPro"/>
</dbReference>
<reference evidence="10" key="2">
    <citation type="submission" date="2022-10" db="EMBL/GenBank/DDBJ databases">
        <authorList>
            <consortium name="ENA_rothamsted_submissions"/>
            <consortium name="culmorum"/>
            <person name="King R."/>
        </authorList>
    </citation>
    <scope>NUCLEOTIDE SEQUENCE</scope>
</reference>
<keyword evidence="3 9" id="KW-0812">Transmembrane</keyword>
<accession>A0A9P0JH56</accession>
<gene>
    <name evidence="10" type="ORF">APHIGO_LOCUS10484</name>
</gene>
<dbReference type="Proteomes" id="UP001154329">
    <property type="component" value="Chromosome 4"/>
</dbReference>
<keyword evidence="5 9" id="KW-1133">Transmembrane helix</keyword>
<dbReference type="GO" id="GO:0005549">
    <property type="term" value="F:odorant binding"/>
    <property type="evidence" value="ECO:0007669"/>
    <property type="project" value="InterPro"/>
</dbReference>
<name>A0A9P0JH56_APHGO</name>
<keyword evidence="4" id="KW-0552">Olfaction</keyword>
<feature type="transmembrane region" description="Helical" evidence="9">
    <location>
        <begin position="38"/>
        <end position="58"/>
    </location>
</feature>
<dbReference type="AlphaFoldDB" id="A0A9P0JH56"/>